<evidence type="ECO:0000313" key="2">
    <source>
        <dbReference type="Proteomes" id="UP000499080"/>
    </source>
</evidence>
<proteinExistence type="predicted"/>
<dbReference type="Proteomes" id="UP000499080">
    <property type="component" value="Unassembled WGS sequence"/>
</dbReference>
<reference evidence="1 2" key="1">
    <citation type="journal article" date="2019" name="Sci. Rep.">
        <title>Orb-weaving spider Araneus ventricosus genome elucidates the spidroin gene catalogue.</title>
        <authorList>
            <person name="Kono N."/>
            <person name="Nakamura H."/>
            <person name="Ohtoshi R."/>
            <person name="Moran D.A.P."/>
            <person name="Shinohara A."/>
            <person name="Yoshida Y."/>
            <person name="Fujiwara M."/>
            <person name="Mori M."/>
            <person name="Tomita M."/>
            <person name="Arakawa K."/>
        </authorList>
    </citation>
    <scope>NUCLEOTIDE SEQUENCE [LARGE SCALE GENOMIC DNA]</scope>
</reference>
<keyword evidence="2" id="KW-1185">Reference proteome</keyword>
<comment type="caution">
    <text evidence="1">The sequence shown here is derived from an EMBL/GenBank/DDBJ whole genome shotgun (WGS) entry which is preliminary data.</text>
</comment>
<dbReference type="AlphaFoldDB" id="A0A4Y2LMQ9"/>
<gene>
    <name evidence="1" type="ORF">AVEN_171730_1</name>
</gene>
<accession>A0A4Y2LMQ9</accession>
<dbReference type="EMBL" id="BGPR01005926">
    <property type="protein sequence ID" value="GBN14627.1"/>
    <property type="molecule type" value="Genomic_DNA"/>
</dbReference>
<name>A0A4Y2LMQ9_ARAVE</name>
<evidence type="ECO:0000313" key="1">
    <source>
        <dbReference type="EMBL" id="GBN14627.1"/>
    </source>
</evidence>
<protein>
    <submittedName>
        <fullName evidence="1">Uncharacterized protein</fullName>
    </submittedName>
</protein>
<sequence length="176" mass="20040">MSSPEWLLSTSLDSRLYRTETNFKGTNRFDNIRPKTEQQTPVHIPISSPLPNSPVISHSGLWGAVFQRDKNRYCLLPAFHFSKEPVFPPLTKKNLQLVDSDSSFATALPLNHNIVTSCAGAKNNIKRVRKPPTLIVTIIYSRTSRTAVKSFDRPRKKGKKERTSKRFWSESIARCL</sequence>
<organism evidence="1 2">
    <name type="scientific">Araneus ventricosus</name>
    <name type="common">Orbweaver spider</name>
    <name type="synonym">Epeira ventricosa</name>
    <dbReference type="NCBI Taxonomy" id="182803"/>
    <lineage>
        <taxon>Eukaryota</taxon>
        <taxon>Metazoa</taxon>
        <taxon>Ecdysozoa</taxon>
        <taxon>Arthropoda</taxon>
        <taxon>Chelicerata</taxon>
        <taxon>Arachnida</taxon>
        <taxon>Araneae</taxon>
        <taxon>Araneomorphae</taxon>
        <taxon>Entelegynae</taxon>
        <taxon>Araneoidea</taxon>
        <taxon>Araneidae</taxon>
        <taxon>Araneus</taxon>
    </lineage>
</organism>